<dbReference type="PROSITE" id="PS50878">
    <property type="entry name" value="RT_POL"/>
    <property type="match status" value="1"/>
</dbReference>
<dbReference type="Pfam" id="PF13966">
    <property type="entry name" value="zf-RVT"/>
    <property type="match status" value="1"/>
</dbReference>
<feature type="domain" description="Reverse transcriptase" evidence="1">
    <location>
        <begin position="1"/>
        <end position="198"/>
    </location>
</feature>
<organism evidence="2">
    <name type="scientific">Tanacetum cinerariifolium</name>
    <name type="common">Dalmatian daisy</name>
    <name type="synonym">Chrysanthemum cinerariifolium</name>
    <dbReference type="NCBI Taxonomy" id="118510"/>
    <lineage>
        <taxon>Eukaryota</taxon>
        <taxon>Viridiplantae</taxon>
        <taxon>Streptophyta</taxon>
        <taxon>Embryophyta</taxon>
        <taxon>Tracheophyta</taxon>
        <taxon>Spermatophyta</taxon>
        <taxon>Magnoliopsida</taxon>
        <taxon>eudicotyledons</taxon>
        <taxon>Gunneridae</taxon>
        <taxon>Pentapetalae</taxon>
        <taxon>asterids</taxon>
        <taxon>campanulids</taxon>
        <taxon>Asterales</taxon>
        <taxon>Asteraceae</taxon>
        <taxon>Asteroideae</taxon>
        <taxon>Anthemideae</taxon>
        <taxon>Anthemidinae</taxon>
        <taxon>Tanacetum</taxon>
    </lineage>
</organism>
<dbReference type="AlphaFoldDB" id="A0A699IEX9"/>
<keyword evidence="2" id="KW-0548">Nucleotidyltransferase</keyword>
<dbReference type="PANTHER" id="PTHR33116:SF78">
    <property type="entry name" value="OS12G0587133 PROTEIN"/>
    <property type="match status" value="1"/>
</dbReference>
<reference evidence="2" key="1">
    <citation type="journal article" date="2019" name="Sci. Rep.">
        <title>Draft genome of Tanacetum cinerariifolium, the natural source of mosquito coil.</title>
        <authorList>
            <person name="Yamashiro T."/>
            <person name="Shiraishi A."/>
            <person name="Satake H."/>
            <person name="Nakayama K."/>
        </authorList>
    </citation>
    <scope>NUCLEOTIDE SEQUENCE</scope>
</reference>
<gene>
    <name evidence="2" type="ORF">Tci_519959</name>
</gene>
<proteinExistence type="predicted"/>
<dbReference type="PANTHER" id="PTHR33116">
    <property type="entry name" value="REVERSE TRANSCRIPTASE ZINC-BINDING DOMAIN-CONTAINING PROTEIN-RELATED-RELATED"/>
    <property type="match status" value="1"/>
</dbReference>
<keyword evidence="2" id="KW-0808">Transferase</keyword>
<dbReference type="GO" id="GO:0003964">
    <property type="term" value="F:RNA-directed DNA polymerase activity"/>
    <property type="evidence" value="ECO:0007669"/>
    <property type="project" value="UniProtKB-KW"/>
</dbReference>
<dbReference type="InterPro" id="IPR026960">
    <property type="entry name" value="RVT-Znf"/>
</dbReference>
<dbReference type="Pfam" id="PF00078">
    <property type="entry name" value="RVT_1"/>
    <property type="match status" value="1"/>
</dbReference>
<feature type="non-terminal residue" evidence="2">
    <location>
        <position position="1"/>
    </location>
</feature>
<accession>A0A699IEX9</accession>
<evidence type="ECO:0000259" key="1">
    <source>
        <dbReference type="PROSITE" id="PS50878"/>
    </source>
</evidence>
<name>A0A699IEX9_TANCI</name>
<keyword evidence="2" id="KW-0695">RNA-directed DNA polymerase</keyword>
<protein>
    <submittedName>
        <fullName evidence="2">RNA-directed DNA polymerase, eukaryota</fullName>
    </submittedName>
</protein>
<dbReference type="InterPro" id="IPR000477">
    <property type="entry name" value="RT_dom"/>
</dbReference>
<evidence type="ECO:0000313" key="2">
    <source>
        <dbReference type="EMBL" id="GEZ47986.1"/>
    </source>
</evidence>
<dbReference type="EMBL" id="BKCJ010283944">
    <property type="protein sequence ID" value="GEZ47986.1"/>
    <property type="molecule type" value="Genomic_DNA"/>
</dbReference>
<sequence length="508" mass="58684">INELLSWCNHYKQWAMLFKVDFAKAYDSVRWDYLDDVLRFFGFGSKCCSWISGSLISGTAFILVNGSPTSEFQFHCGLRQGDPLAPYLFILIMKSLHLSFSRVVDAGLFKGIRIGSSFMISHLFYADDAVFIGECSDNNLTRIMHIFHCFSLSSGLRINILKSHMLGVGVPRDIVNNAATNLGCSVMTTPFKYLGVMVGGNMSLVKAWDEVIGKFNSRLSKWKRNTLSIGGRLTLLKSVLGSTPIYTMSIYKVPKSVWHSMEVIRKKFFYCIHAKDKKITWVSWSKDKRIGDNHLCHLFPHVYALETNKDCSVAEKLNGSVLDSFRRNASGGVEEHQPAQLRLLIDPVILSFSEDRWSWELNSDGVFHVKDIRRFLDEFFLLKVDVATRWIKYVPIKINVFAWRVWLDRLPTRTNLLRRNVSVPSLLCPTCFSSLEDISHLLFKCSLSVDVSRLICRWWDLSWSPLVSYSEWLDWFKSIRLNSKFKDVLEGVFYVSWWSIWNYRNQLL</sequence>
<comment type="caution">
    <text evidence="2">The sequence shown here is derived from an EMBL/GenBank/DDBJ whole genome shotgun (WGS) entry which is preliminary data.</text>
</comment>